<dbReference type="FunFam" id="1.10.10.60:FF:000019">
    <property type="entry name" value="Ligand-dependent corepressor isoform 1"/>
    <property type="match status" value="1"/>
</dbReference>
<dbReference type="Gene3D" id="1.10.10.60">
    <property type="entry name" value="Homeodomain-like"/>
    <property type="match status" value="2"/>
</dbReference>
<feature type="compositionally biased region" description="Low complexity" evidence="7">
    <location>
        <begin position="151"/>
        <end position="167"/>
    </location>
</feature>
<keyword evidence="5 6" id="KW-0539">Nucleus</keyword>
<feature type="DNA-binding region" description="H-T-H motif" evidence="6">
    <location>
        <begin position="241"/>
        <end position="261"/>
    </location>
</feature>
<feature type="domain" description="HTH psq-type" evidence="8">
    <location>
        <begin position="220"/>
        <end position="265"/>
    </location>
</feature>
<dbReference type="RefSeq" id="XP_003745378.1">
    <property type="nucleotide sequence ID" value="XM_003745330.1"/>
</dbReference>
<name>A0AAJ6QVF0_9ACAR</name>
<dbReference type="SUPFAM" id="SSF46689">
    <property type="entry name" value="Homeodomain-like"/>
    <property type="match status" value="2"/>
</dbReference>
<feature type="region of interest" description="Disordered" evidence="7">
    <location>
        <begin position="47"/>
        <end position="71"/>
    </location>
</feature>
<dbReference type="PROSITE" id="PS50960">
    <property type="entry name" value="HTH_PSQ"/>
    <property type="match status" value="2"/>
</dbReference>
<evidence type="ECO:0000256" key="4">
    <source>
        <dbReference type="ARBA" id="ARBA00023163"/>
    </source>
</evidence>
<comment type="subcellular location">
    <subcellularLocation>
        <location evidence="1 6">Nucleus</location>
    </subcellularLocation>
</comment>
<accession>A0AAJ6QVF0</accession>
<feature type="region of interest" description="Disordered" evidence="7">
    <location>
        <begin position="633"/>
        <end position="665"/>
    </location>
</feature>
<feature type="region of interest" description="Disordered" evidence="7">
    <location>
        <begin position="598"/>
        <end position="620"/>
    </location>
</feature>
<evidence type="ECO:0000256" key="3">
    <source>
        <dbReference type="ARBA" id="ARBA00023125"/>
    </source>
</evidence>
<keyword evidence="2" id="KW-0805">Transcription regulation</keyword>
<dbReference type="PANTHER" id="PTHR21545">
    <property type="entry name" value="TRANSCRIPTION FACTOR MLR1/2"/>
    <property type="match status" value="1"/>
</dbReference>
<dbReference type="Pfam" id="PF05225">
    <property type="entry name" value="HTH_psq"/>
    <property type="match status" value="2"/>
</dbReference>
<dbReference type="PANTHER" id="PTHR21545:SF13">
    <property type="entry name" value="ECDYSONE-INDUCED PROTEIN 93F, ISOFORM C"/>
    <property type="match status" value="1"/>
</dbReference>
<evidence type="ECO:0000259" key="8">
    <source>
        <dbReference type="PROSITE" id="PS50960"/>
    </source>
</evidence>
<evidence type="ECO:0000256" key="1">
    <source>
        <dbReference type="ARBA" id="ARBA00004123"/>
    </source>
</evidence>
<dbReference type="InterPro" id="IPR009057">
    <property type="entry name" value="Homeodomain-like_sf"/>
</dbReference>
<dbReference type="Proteomes" id="UP000694867">
    <property type="component" value="Unplaced"/>
</dbReference>
<dbReference type="AlphaFoldDB" id="A0AAJ6QVF0"/>
<evidence type="ECO:0000256" key="6">
    <source>
        <dbReference type="PROSITE-ProRule" id="PRU00320"/>
    </source>
</evidence>
<organism evidence="9 10">
    <name type="scientific">Galendromus occidentalis</name>
    <name type="common">western predatory mite</name>
    <dbReference type="NCBI Taxonomy" id="34638"/>
    <lineage>
        <taxon>Eukaryota</taxon>
        <taxon>Metazoa</taxon>
        <taxon>Ecdysozoa</taxon>
        <taxon>Arthropoda</taxon>
        <taxon>Chelicerata</taxon>
        <taxon>Arachnida</taxon>
        <taxon>Acari</taxon>
        <taxon>Parasitiformes</taxon>
        <taxon>Mesostigmata</taxon>
        <taxon>Gamasina</taxon>
        <taxon>Phytoseioidea</taxon>
        <taxon>Phytoseiidae</taxon>
        <taxon>Typhlodrominae</taxon>
        <taxon>Galendromus</taxon>
    </lineage>
</organism>
<feature type="domain" description="HTH psq-type" evidence="8">
    <location>
        <begin position="473"/>
        <end position="525"/>
    </location>
</feature>
<reference evidence="10" key="1">
    <citation type="submission" date="2025-08" db="UniProtKB">
        <authorList>
            <consortium name="RefSeq"/>
        </authorList>
    </citation>
    <scope>IDENTIFICATION</scope>
</reference>
<dbReference type="GO" id="GO:0003677">
    <property type="term" value="F:DNA binding"/>
    <property type="evidence" value="ECO:0007669"/>
    <property type="project" value="UniProtKB-UniRule"/>
</dbReference>
<dbReference type="GO" id="GO:0006357">
    <property type="term" value="P:regulation of transcription by RNA polymerase II"/>
    <property type="evidence" value="ECO:0007669"/>
    <property type="project" value="TreeGrafter"/>
</dbReference>
<sequence length="665" mass="71490">MYLDVHKEAKSSVLDGCHNKKEEDPFRVSQKSGVLAKLKCTPAVHPLDRRESLEDWSPSESSQLGEAGVNEASLTRSPFSLDSYIQQLHLRTPVATCKSSQTSSKDDKMDVDGIVPQIAMGSNWPNTDISNFDGTDSGSEDQPLDLSLNRSSPDSSGHSTTSGGSISIKRKSSDSVTSTTSGVSSPLRTTTPPATPVPTVPVQSQLHALPTLLTGVPQKRTYTEEELQAALRDIQAGKLGTRRAAVIYGIPRSTLRNKVYKLANDKRKIEQAESRLRASQNDFDPTPEAVKTNNGAASESLRQLLKSTIAQKGTLPSPAPSSSGESCSPPLGLGSLLGVAPPVPAQDTVQMLQHFLTSIQHMAMSGMLPSENMMPELFKQFPGHERVLEDPANLSAKNSNLMAIGGVLGGLRGLGVGLGLGMEGLESKLHSSVQPGVGEQLNSKNVVKSDKHLDAVNNQKKAPQMSADGKVVRPKRGRYRNYNRDNLLQAVHAVQRGEMSVHRAGTFYGVPHSTLEYKVKERHLLRPKKRAQKPQTSSVPTSPSPVPPSLTVSTMDARPYPWAPAIAVSPLGTALGDNRVPSGPFFTPHVIKDITDKDDDSDCCAERKSPLGTDEDNGKHGVSVLEQLIKCGMREKSEELGNDDSDAGSSPALKIAEVPEEMVVE</sequence>
<gene>
    <name evidence="10" type="primary">LOC100900315</name>
</gene>
<feature type="region of interest" description="Disordered" evidence="7">
    <location>
        <begin position="273"/>
        <end position="295"/>
    </location>
</feature>
<proteinExistence type="predicted"/>
<dbReference type="CTD" id="44936"/>
<dbReference type="GeneID" id="100900315"/>
<evidence type="ECO:0000256" key="7">
    <source>
        <dbReference type="SAM" id="MobiDB-lite"/>
    </source>
</evidence>
<dbReference type="KEGG" id="goe:100900315"/>
<keyword evidence="4" id="KW-0804">Transcription</keyword>
<dbReference type="InterPro" id="IPR007889">
    <property type="entry name" value="HTH_Psq"/>
</dbReference>
<evidence type="ECO:0000313" key="9">
    <source>
        <dbReference type="Proteomes" id="UP000694867"/>
    </source>
</evidence>
<evidence type="ECO:0000313" key="10">
    <source>
        <dbReference type="RefSeq" id="XP_003745378.1"/>
    </source>
</evidence>
<feature type="compositionally biased region" description="Polar residues" evidence="7">
    <location>
        <begin position="123"/>
        <end position="137"/>
    </location>
</feature>
<keyword evidence="3 6" id="KW-0238">DNA-binding</keyword>
<evidence type="ECO:0000256" key="5">
    <source>
        <dbReference type="ARBA" id="ARBA00023242"/>
    </source>
</evidence>
<feature type="compositionally biased region" description="Low complexity" evidence="7">
    <location>
        <begin position="174"/>
        <end position="192"/>
    </location>
</feature>
<protein>
    <submittedName>
        <fullName evidence="10">Uncharacterized protein LOC100900315</fullName>
    </submittedName>
</protein>
<feature type="DNA-binding region" description="H-T-H motif" evidence="6">
    <location>
        <begin position="501"/>
        <end position="521"/>
    </location>
</feature>
<keyword evidence="9" id="KW-1185">Reference proteome</keyword>
<evidence type="ECO:0000256" key="2">
    <source>
        <dbReference type="ARBA" id="ARBA00023015"/>
    </source>
</evidence>
<feature type="region of interest" description="Disordered" evidence="7">
    <location>
        <begin position="524"/>
        <end position="552"/>
    </location>
</feature>
<dbReference type="GO" id="GO:0005634">
    <property type="term" value="C:nucleus"/>
    <property type="evidence" value="ECO:0007669"/>
    <property type="project" value="UniProtKB-SubCell"/>
</dbReference>
<feature type="region of interest" description="Disordered" evidence="7">
    <location>
        <begin position="118"/>
        <end position="203"/>
    </location>
</feature>